<keyword evidence="2" id="KW-1185">Reference proteome</keyword>
<gene>
    <name evidence="1" type="ORF">CTheo_8300</name>
</gene>
<protein>
    <submittedName>
        <fullName evidence="1">Uncharacterized protein</fullName>
    </submittedName>
</protein>
<accession>A0A5N5Q9G5</accession>
<name>A0A5N5Q9G5_9AGAM</name>
<evidence type="ECO:0000313" key="2">
    <source>
        <dbReference type="Proteomes" id="UP000383932"/>
    </source>
</evidence>
<evidence type="ECO:0000313" key="1">
    <source>
        <dbReference type="EMBL" id="KAB5588259.1"/>
    </source>
</evidence>
<dbReference type="EMBL" id="SSOP01000509">
    <property type="protein sequence ID" value="KAB5588259.1"/>
    <property type="molecule type" value="Genomic_DNA"/>
</dbReference>
<dbReference type="Proteomes" id="UP000383932">
    <property type="component" value="Unassembled WGS sequence"/>
</dbReference>
<dbReference type="AlphaFoldDB" id="A0A5N5Q9G5"/>
<comment type="caution">
    <text evidence="1">The sequence shown here is derived from an EMBL/GenBank/DDBJ whole genome shotgun (WGS) entry which is preliminary data.</text>
</comment>
<organism evidence="1 2">
    <name type="scientific">Ceratobasidium theobromae</name>
    <dbReference type="NCBI Taxonomy" id="1582974"/>
    <lineage>
        <taxon>Eukaryota</taxon>
        <taxon>Fungi</taxon>
        <taxon>Dikarya</taxon>
        <taxon>Basidiomycota</taxon>
        <taxon>Agaricomycotina</taxon>
        <taxon>Agaricomycetes</taxon>
        <taxon>Cantharellales</taxon>
        <taxon>Ceratobasidiaceae</taxon>
        <taxon>Ceratobasidium</taxon>
    </lineage>
</organism>
<reference evidence="1 2" key="1">
    <citation type="journal article" date="2019" name="Fungal Biol. Biotechnol.">
        <title>Draft genome sequence of fastidious pathogen Ceratobasidium theobromae, which causes vascular-streak dieback in Theobroma cacao.</title>
        <authorList>
            <person name="Ali S.S."/>
            <person name="Asman A."/>
            <person name="Shao J."/>
            <person name="Firmansyah A.P."/>
            <person name="Susilo A.W."/>
            <person name="Rosmana A."/>
            <person name="McMahon P."/>
            <person name="Junaid M."/>
            <person name="Guest D."/>
            <person name="Kheng T.Y."/>
            <person name="Meinhardt L.W."/>
            <person name="Bailey B.A."/>
        </authorList>
    </citation>
    <scope>NUCLEOTIDE SEQUENCE [LARGE SCALE GENOMIC DNA]</scope>
    <source>
        <strain evidence="1 2">CT2</strain>
    </source>
</reference>
<sequence>MLMNRPTDSHDDPRVHIDLKLNLDQAIRGSVQRIVEGRDLFDGIIRLDSIHEYGIEWCVFVWALAAIDAKVSTTSKAEYDLLVEEWNFVLLAQLQPINERRRPATKPVEERVSLLPFPFEINLDGVLEVQEMAFG</sequence>
<proteinExistence type="predicted"/>